<dbReference type="AlphaFoldDB" id="A0AA37HHD8"/>
<evidence type="ECO:0000259" key="5">
    <source>
        <dbReference type="PROSITE" id="PS51071"/>
    </source>
</evidence>
<dbReference type="Pfam" id="PF01418">
    <property type="entry name" value="HTH_6"/>
    <property type="match status" value="1"/>
</dbReference>
<feature type="domain" description="HTH rpiR-type" evidence="5">
    <location>
        <begin position="8"/>
        <end position="84"/>
    </location>
</feature>
<dbReference type="GO" id="GO:0097367">
    <property type="term" value="F:carbohydrate derivative binding"/>
    <property type="evidence" value="ECO:0007669"/>
    <property type="project" value="InterPro"/>
</dbReference>
<evidence type="ECO:0008006" key="9">
    <source>
        <dbReference type="Google" id="ProtNLM"/>
    </source>
</evidence>
<dbReference type="GO" id="GO:0003677">
    <property type="term" value="F:DNA binding"/>
    <property type="evidence" value="ECO:0007669"/>
    <property type="project" value="UniProtKB-KW"/>
</dbReference>
<dbReference type="RefSeq" id="WP_238193271.1">
    <property type="nucleotide sequence ID" value="NZ_BPQJ01000052.1"/>
</dbReference>
<dbReference type="InterPro" id="IPR000281">
    <property type="entry name" value="HTH_RpiR"/>
</dbReference>
<keyword evidence="1" id="KW-0805">Transcription regulation</keyword>
<feature type="domain" description="SIS" evidence="6">
    <location>
        <begin position="131"/>
        <end position="270"/>
    </location>
</feature>
<evidence type="ECO:0000256" key="3">
    <source>
        <dbReference type="ARBA" id="ARBA00023163"/>
    </source>
</evidence>
<name>A0AA37HHD8_9HYPH</name>
<evidence type="ECO:0000256" key="1">
    <source>
        <dbReference type="ARBA" id="ARBA00023015"/>
    </source>
</evidence>
<feature type="compositionally biased region" description="Pro residues" evidence="4">
    <location>
        <begin position="316"/>
        <end position="325"/>
    </location>
</feature>
<dbReference type="GO" id="GO:0003700">
    <property type="term" value="F:DNA-binding transcription factor activity"/>
    <property type="evidence" value="ECO:0007669"/>
    <property type="project" value="InterPro"/>
</dbReference>
<dbReference type="InterPro" id="IPR046348">
    <property type="entry name" value="SIS_dom_sf"/>
</dbReference>
<dbReference type="SUPFAM" id="SSF53697">
    <property type="entry name" value="SIS domain"/>
    <property type="match status" value="1"/>
</dbReference>
<feature type="region of interest" description="Disordered" evidence="4">
    <location>
        <begin position="297"/>
        <end position="325"/>
    </location>
</feature>
<dbReference type="InterPro" id="IPR009057">
    <property type="entry name" value="Homeodomain-like_sf"/>
</dbReference>
<feature type="compositionally biased region" description="Low complexity" evidence="4">
    <location>
        <begin position="297"/>
        <end position="313"/>
    </location>
</feature>
<dbReference type="Proteomes" id="UP001055286">
    <property type="component" value="Unassembled WGS sequence"/>
</dbReference>
<keyword evidence="3" id="KW-0804">Transcription</keyword>
<gene>
    <name evidence="7" type="ORF">MPEAHAMD_6186</name>
</gene>
<protein>
    <recommendedName>
        <fullName evidence="9">Transcriptional regulator</fullName>
    </recommendedName>
</protein>
<keyword evidence="2" id="KW-0238">DNA-binding</keyword>
<evidence type="ECO:0000313" key="8">
    <source>
        <dbReference type="Proteomes" id="UP001055286"/>
    </source>
</evidence>
<dbReference type="EMBL" id="BPQJ01000052">
    <property type="protein sequence ID" value="GJD65990.1"/>
    <property type="molecule type" value="Genomic_DNA"/>
</dbReference>
<dbReference type="InterPro" id="IPR036388">
    <property type="entry name" value="WH-like_DNA-bd_sf"/>
</dbReference>
<evidence type="ECO:0000256" key="4">
    <source>
        <dbReference type="SAM" id="MobiDB-lite"/>
    </source>
</evidence>
<accession>A0AA37HHD8</accession>
<evidence type="ECO:0000259" key="6">
    <source>
        <dbReference type="PROSITE" id="PS51464"/>
    </source>
</evidence>
<dbReference type="PANTHER" id="PTHR30514">
    <property type="entry name" value="GLUCOKINASE"/>
    <property type="match status" value="1"/>
</dbReference>
<dbReference type="Gene3D" id="3.40.50.10490">
    <property type="entry name" value="Glucose-6-phosphate isomerase like protein, domain 1"/>
    <property type="match status" value="1"/>
</dbReference>
<dbReference type="GO" id="GO:1901135">
    <property type="term" value="P:carbohydrate derivative metabolic process"/>
    <property type="evidence" value="ECO:0007669"/>
    <property type="project" value="InterPro"/>
</dbReference>
<proteinExistence type="predicted"/>
<dbReference type="InterPro" id="IPR047640">
    <property type="entry name" value="RpiR-like"/>
</dbReference>
<sequence>MTAPPDDASVAQRIARSFPSLSQSHREVARYVLAHPLKAATLPVAELAELVGVSVATANRFARALDFEGYAQFRAALVLGFEGALAPVEKLRGDLERPADPASVFDATFAAIARNLEATRGSLDAGACERAVAAIRAARRVYVLGFGSSSWPAGLLARNLDLARQDVHLLATVEGPAFAARALRRLTADDLVIVLATPRYFADTVRLATQGQESGATVLALTDGPHSPVAARATITLSVRTDSRYFAASDASLAALVEALSSAVAHASGDLVAAATRLTESVLPWLDGDYAAWPPQGGLAAWPPQGGPAAWSPRGAPSPDPDPEP</sequence>
<dbReference type="SUPFAM" id="SSF46689">
    <property type="entry name" value="Homeodomain-like"/>
    <property type="match status" value="1"/>
</dbReference>
<reference evidence="7" key="1">
    <citation type="journal article" date="2016" name="Front. Microbiol.">
        <title>Genome Sequence of the Piezophilic, Mesophilic Sulfate-Reducing Bacterium Desulfovibrio indicus J2T.</title>
        <authorList>
            <person name="Cao J."/>
            <person name="Maignien L."/>
            <person name="Shao Z."/>
            <person name="Alain K."/>
            <person name="Jebbar M."/>
        </authorList>
    </citation>
    <scope>NUCLEOTIDE SEQUENCE</scope>
    <source>
        <strain evidence="7">JCM 32048</strain>
    </source>
</reference>
<evidence type="ECO:0000313" key="7">
    <source>
        <dbReference type="EMBL" id="GJD65990.1"/>
    </source>
</evidence>
<dbReference type="PROSITE" id="PS51071">
    <property type="entry name" value="HTH_RPIR"/>
    <property type="match status" value="1"/>
</dbReference>
<comment type="caution">
    <text evidence="7">The sequence shown here is derived from an EMBL/GenBank/DDBJ whole genome shotgun (WGS) entry which is preliminary data.</text>
</comment>
<dbReference type="Gene3D" id="1.10.10.10">
    <property type="entry name" value="Winged helix-like DNA-binding domain superfamily/Winged helix DNA-binding domain"/>
    <property type="match status" value="1"/>
</dbReference>
<dbReference type="InterPro" id="IPR035472">
    <property type="entry name" value="RpiR-like_SIS"/>
</dbReference>
<dbReference type="CDD" id="cd05013">
    <property type="entry name" value="SIS_RpiR"/>
    <property type="match status" value="1"/>
</dbReference>
<reference evidence="7" key="2">
    <citation type="submission" date="2021-08" db="EMBL/GenBank/DDBJ databases">
        <authorList>
            <person name="Tani A."/>
            <person name="Ola A."/>
            <person name="Ogura Y."/>
            <person name="Katsura K."/>
            <person name="Hayashi T."/>
        </authorList>
    </citation>
    <scope>NUCLEOTIDE SEQUENCE</scope>
    <source>
        <strain evidence="7">JCM 32048</strain>
    </source>
</reference>
<dbReference type="Pfam" id="PF01380">
    <property type="entry name" value="SIS"/>
    <property type="match status" value="1"/>
</dbReference>
<dbReference type="PROSITE" id="PS51464">
    <property type="entry name" value="SIS"/>
    <property type="match status" value="1"/>
</dbReference>
<evidence type="ECO:0000256" key="2">
    <source>
        <dbReference type="ARBA" id="ARBA00023125"/>
    </source>
</evidence>
<organism evidence="7 8">
    <name type="scientific">Methylobacterium frigidaeris</name>
    <dbReference type="NCBI Taxonomy" id="2038277"/>
    <lineage>
        <taxon>Bacteria</taxon>
        <taxon>Pseudomonadati</taxon>
        <taxon>Pseudomonadota</taxon>
        <taxon>Alphaproteobacteria</taxon>
        <taxon>Hyphomicrobiales</taxon>
        <taxon>Methylobacteriaceae</taxon>
        <taxon>Methylobacterium</taxon>
    </lineage>
</organism>
<dbReference type="InterPro" id="IPR001347">
    <property type="entry name" value="SIS_dom"/>
</dbReference>
<keyword evidence="8" id="KW-1185">Reference proteome</keyword>